<dbReference type="Pfam" id="PF16935">
    <property type="entry name" value="Hol_Tox"/>
    <property type="match status" value="1"/>
</dbReference>
<proteinExistence type="predicted"/>
<evidence type="ECO:0000313" key="3">
    <source>
        <dbReference type="Proteomes" id="UP000002166"/>
    </source>
</evidence>
<protein>
    <recommendedName>
        <fullName evidence="4">Holin-like toxin</fullName>
    </recommendedName>
</protein>
<accession>B1N0H4</accession>
<keyword evidence="2" id="KW-0614">Plasmid</keyword>
<keyword evidence="1" id="KW-0472">Membrane</keyword>
<gene>
    <name evidence="2" type="ordered locus">LCK_p300008</name>
</gene>
<organism evidence="2 3">
    <name type="scientific">Leuconostoc citreum (strain KM20)</name>
    <dbReference type="NCBI Taxonomy" id="349519"/>
    <lineage>
        <taxon>Bacteria</taxon>
        <taxon>Bacillati</taxon>
        <taxon>Bacillota</taxon>
        <taxon>Bacilli</taxon>
        <taxon>Lactobacillales</taxon>
        <taxon>Lactobacillaceae</taxon>
        <taxon>Leuconostoc</taxon>
    </lineage>
</organism>
<dbReference type="KEGG" id="lci:LCK_p300008"/>
<evidence type="ECO:0000313" key="2">
    <source>
        <dbReference type="EMBL" id="ACA83579.1"/>
    </source>
</evidence>
<reference evidence="2 3" key="1">
    <citation type="journal article" date="2008" name="J. Bacteriol.">
        <title>Complete genome sequence of Leuconostoc citreum KM20.</title>
        <authorList>
            <person name="Kim J.F."/>
            <person name="Jeong H."/>
            <person name="Lee J.-S."/>
            <person name="Choi S.-H."/>
            <person name="Ha M."/>
            <person name="Hur C.-G."/>
            <person name="Kim J.-S."/>
            <person name="Lee S."/>
            <person name="Park H.-S."/>
            <person name="Park Y.-H."/>
            <person name="Oh T.K."/>
        </authorList>
    </citation>
    <scope>NUCLEOTIDE SEQUENCE [LARGE SCALE GENOMIC DNA]</scope>
    <source>
        <strain evidence="2 3">KM20</strain>
    </source>
</reference>
<dbReference type="HOGENOM" id="CLU_205161_3_1_9"/>
<evidence type="ECO:0000256" key="1">
    <source>
        <dbReference type="SAM" id="Phobius"/>
    </source>
</evidence>
<dbReference type="EMBL" id="DQ489738">
    <property type="protein sequence ID" value="ACA83579.1"/>
    <property type="molecule type" value="Genomic_DNA"/>
</dbReference>
<dbReference type="AlphaFoldDB" id="B1N0H4"/>
<keyword evidence="3" id="KW-1185">Reference proteome</keyword>
<sequence>MSVSDALQLMLMFGTFIVALLTLVVELIKNQQKK</sequence>
<name>B1N0H4_LEUCK</name>
<dbReference type="InterPro" id="IPR031616">
    <property type="entry name" value="BsrE-like"/>
</dbReference>
<keyword evidence="1" id="KW-0812">Transmembrane</keyword>
<dbReference type="Proteomes" id="UP000002166">
    <property type="component" value="Plasmid pLCK3"/>
</dbReference>
<evidence type="ECO:0008006" key="4">
    <source>
        <dbReference type="Google" id="ProtNLM"/>
    </source>
</evidence>
<keyword evidence="1" id="KW-1133">Transmembrane helix</keyword>
<dbReference type="RefSeq" id="WP_012304808.1">
    <property type="nucleotide sequence ID" value="NC_010467.1"/>
</dbReference>
<feature type="transmembrane region" description="Helical" evidence="1">
    <location>
        <begin position="6"/>
        <end position="28"/>
    </location>
</feature>
<geneLocation type="plasmid" evidence="2 3">
    <name>pLCK3</name>
</geneLocation>